<dbReference type="PANTHER" id="PTHR34488:SF1">
    <property type="entry name" value="SI:CH211-245H14.1-RELATED"/>
    <property type="match status" value="1"/>
</dbReference>
<comment type="caution">
    <text evidence="1">The sequence shown here is derived from an EMBL/GenBank/DDBJ whole genome shotgun (WGS) entry which is preliminary data.</text>
</comment>
<gene>
    <name evidence="1" type="ORF">UPYG_G00228340</name>
</gene>
<organism evidence="1 2">
    <name type="scientific">Umbra pygmaea</name>
    <name type="common">Eastern mudminnow</name>
    <dbReference type="NCBI Taxonomy" id="75934"/>
    <lineage>
        <taxon>Eukaryota</taxon>
        <taxon>Metazoa</taxon>
        <taxon>Chordata</taxon>
        <taxon>Craniata</taxon>
        <taxon>Vertebrata</taxon>
        <taxon>Euteleostomi</taxon>
        <taxon>Actinopterygii</taxon>
        <taxon>Neopterygii</taxon>
        <taxon>Teleostei</taxon>
        <taxon>Protacanthopterygii</taxon>
        <taxon>Esociformes</taxon>
        <taxon>Umbridae</taxon>
        <taxon>Umbra</taxon>
    </lineage>
</organism>
<dbReference type="AlphaFoldDB" id="A0ABD0WV85"/>
<protein>
    <submittedName>
        <fullName evidence="1">Uncharacterized protein</fullName>
    </submittedName>
</protein>
<keyword evidence="2" id="KW-1185">Reference proteome</keyword>
<proteinExistence type="predicted"/>
<sequence>MNYNSGSGLCFSVLNLFASDETKLSFLFCFWIFQGGRWPSKMAKSGVHCANTSNEEEIIIAEAPLADNAVMKKCFTVLSGKTLGCHEDFLKQLTDQRYFNKVESLEDSDVIIAFCPIVSRAGTDIEAALQQIPGGKPVVLVVLHHTFDPDATVPDSSRLVIRKEIILTVDCLFHETTGLLDCHRNKEAIMQTLNCLNVEPKIPKQDNVTGANALDDWVMIEDIPVMKKCFTVLCGKTLGCHTEFLRQLTEQRDFNKVESLEDSDVIMAFCPIVSRAGTDIEAAVQQIPGGKPVVLVVLHHTFDPDATVPDSSRLVTRKEIILTVDCLFHAETGLLDCHHNKEAIMKIWNCLNVETKIPKQKYFGGFGNGFLNSFLEHLVRKNTCRMMDLHWCENNKNINTSLFQNLAS</sequence>
<evidence type="ECO:0000313" key="2">
    <source>
        <dbReference type="Proteomes" id="UP001557470"/>
    </source>
</evidence>
<evidence type="ECO:0000313" key="1">
    <source>
        <dbReference type="EMBL" id="KAL0969521.1"/>
    </source>
</evidence>
<dbReference type="EMBL" id="JAGEUA010000007">
    <property type="protein sequence ID" value="KAL0969521.1"/>
    <property type="molecule type" value="Genomic_DNA"/>
</dbReference>
<dbReference type="PANTHER" id="PTHR34488">
    <property type="entry name" value="SI:CH211-245H14.1-RELATED"/>
    <property type="match status" value="1"/>
</dbReference>
<reference evidence="1 2" key="1">
    <citation type="submission" date="2024-06" db="EMBL/GenBank/DDBJ databases">
        <authorList>
            <person name="Pan Q."/>
            <person name="Wen M."/>
            <person name="Jouanno E."/>
            <person name="Zahm M."/>
            <person name="Klopp C."/>
            <person name="Cabau C."/>
            <person name="Louis A."/>
            <person name="Berthelot C."/>
            <person name="Parey E."/>
            <person name="Roest Crollius H."/>
            <person name="Montfort J."/>
            <person name="Robinson-Rechavi M."/>
            <person name="Bouchez O."/>
            <person name="Lampietro C."/>
            <person name="Lopez Roques C."/>
            <person name="Donnadieu C."/>
            <person name="Postlethwait J."/>
            <person name="Bobe J."/>
            <person name="Verreycken H."/>
            <person name="Guiguen Y."/>
        </authorList>
    </citation>
    <scope>NUCLEOTIDE SEQUENCE [LARGE SCALE GENOMIC DNA]</scope>
    <source>
        <strain evidence="1">Up_M1</strain>
        <tissue evidence="1">Testis</tissue>
    </source>
</reference>
<dbReference type="Proteomes" id="UP001557470">
    <property type="component" value="Unassembled WGS sequence"/>
</dbReference>
<accession>A0ABD0WV85</accession>
<name>A0ABD0WV85_UMBPY</name>